<reference evidence="2" key="1">
    <citation type="journal article" date="2015" name="Nature">
        <title>Complex archaea that bridge the gap between prokaryotes and eukaryotes.</title>
        <authorList>
            <person name="Spang A."/>
            <person name="Saw J.H."/>
            <person name="Jorgensen S.L."/>
            <person name="Zaremba-Niedzwiedzka K."/>
            <person name="Martijn J."/>
            <person name="Lind A.E."/>
            <person name="van Eijk R."/>
            <person name="Schleper C."/>
            <person name="Guy L."/>
            <person name="Ettema T.J."/>
        </authorList>
    </citation>
    <scope>NUCLEOTIDE SEQUENCE</scope>
</reference>
<protein>
    <recommendedName>
        <fullName evidence="1">Polymerase nucleotidyl transferase domain-containing protein</fullName>
    </recommendedName>
</protein>
<dbReference type="GO" id="GO:0016779">
    <property type="term" value="F:nucleotidyltransferase activity"/>
    <property type="evidence" value="ECO:0007669"/>
    <property type="project" value="InterPro"/>
</dbReference>
<feature type="domain" description="Polymerase nucleotidyl transferase" evidence="1">
    <location>
        <begin position="139"/>
        <end position="180"/>
    </location>
</feature>
<proteinExistence type="predicted"/>
<sequence length="348" mass="41125">MKFMKINEAIEGDYIETKNDNLFFDVKGVLHPNDRKICFLRFFPNIDGERIKSGISYKKIYQINNRFDILREFYPNYIFYSKELDLEIQGVKLEDIKTIHTPRMFYKKLLEKNNLSSLKKCALELCDLFISEGTLSENLLGITGSMMVGLNTEDSDIDLIIYGTENSIEFQNRLENIFNTSNKCRKYKLDEYKSHFKWRFGGSDIIFEDFLKSEQRKQHQGKYNNRDFFIRYIKSPKDWGGSFYDYKYKNCGRIKLKAKIIDSENSIFTPCTYKIDPLSIIEKRRNSNNVNIKDITEIVSFRGRYCEQARDGELILAEGKLEKVSFKNKLEYSRILLTDPTQDKMIII</sequence>
<dbReference type="EMBL" id="LAZR01003734">
    <property type="protein sequence ID" value="KKN15208.1"/>
    <property type="molecule type" value="Genomic_DNA"/>
</dbReference>
<dbReference type="InterPro" id="IPR002934">
    <property type="entry name" value="Polymerase_NTP_transf_dom"/>
</dbReference>
<accession>A0A0F9RD53</accession>
<evidence type="ECO:0000259" key="1">
    <source>
        <dbReference type="Pfam" id="PF01909"/>
    </source>
</evidence>
<gene>
    <name evidence="2" type="ORF">LCGC14_0988320</name>
</gene>
<dbReference type="Pfam" id="PF01909">
    <property type="entry name" value="NTP_transf_2"/>
    <property type="match status" value="1"/>
</dbReference>
<dbReference type="AlphaFoldDB" id="A0A0F9RD53"/>
<comment type="caution">
    <text evidence="2">The sequence shown here is derived from an EMBL/GenBank/DDBJ whole genome shotgun (WGS) entry which is preliminary data.</text>
</comment>
<organism evidence="2">
    <name type="scientific">marine sediment metagenome</name>
    <dbReference type="NCBI Taxonomy" id="412755"/>
    <lineage>
        <taxon>unclassified sequences</taxon>
        <taxon>metagenomes</taxon>
        <taxon>ecological metagenomes</taxon>
    </lineage>
</organism>
<name>A0A0F9RD53_9ZZZZ</name>
<evidence type="ECO:0000313" key="2">
    <source>
        <dbReference type="EMBL" id="KKN15208.1"/>
    </source>
</evidence>